<dbReference type="Gene3D" id="1.10.287.130">
    <property type="match status" value="1"/>
</dbReference>
<dbReference type="InterPro" id="IPR005467">
    <property type="entry name" value="His_kinase_dom"/>
</dbReference>
<evidence type="ECO:0000256" key="3">
    <source>
        <dbReference type="ARBA" id="ARBA00022553"/>
    </source>
</evidence>
<evidence type="ECO:0000256" key="2">
    <source>
        <dbReference type="ARBA" id="ARBA00012438"/>
    </source>
</evidence>
<dbReference type="SUPFAM" id="SSF55874">
    <property type="entry name" value="ATPase domain of HSP90 chaperone/DNA topoisomerase II/histidine kinase"/>
    <property type="match status" value="1"/>
</dbReference>
<reference evidence="11 12" key="1">
    <citation type="journal article" date="2016" name="Nat. Commun.">
        <title>Thousands of microbial genomes shed light on interconnected biogeochemical processes in an aquifer system.</title>
        <authorList>
            <person name="Anantharaman K."/>
            <person name="Brown C.T."/>
            <person name="Hug L.A."/>
            <person name="Sharon I."/>
            <person name="Castelle C.J."/>
            <person name="Probst A.J."/>
            <person name="Thomas B.C."/>
            <person name="Singh A."/>
            <person name="Wilkins M.J."/>
            <person name="Karaoz U."/>
            <person name="Brodie E.L."/>
            <person name="Williams K.H."/>
            <person name="Hubbard S.S."/>
            <person name="Banfield J.F."/>
        </authorList>
    </citation>
    <scope>NUCLEOTIDE SEQUENCE [LARGE SCALE GENOMIC DNA]</scope>
</reference>
<feature type="transmembrane region" description="Helical" evidence="9">
    <location>
        <begin position="254"/>
        <end position="276"/>
    </location>
</feature>
<dbReference type="InterPro" id="IPR004358">
    <property type="entry name" value="Sig_transdc_His_kin-like_C"/>
</dbReference>
<feature type="transmembrane region" description="Helical" evidence="9">
    <location>
        <begin position="169"/>
        <end position="192"/>
    </location>
</feature>
<dbReference type="InterPro" id="IPR003661">
    <property type="entry name" value="HisK_dim/P_dom"/>
</dbReference>
<keyword evidence="3" id="KW-0597">Phosphoprotein</keyword>
<comment type="catalytic activity">
    <reaction evidence="1">
        <text>ATP + protein L-histidine = ADP + protein N-phospho-L-histidine.</text>
        <dbReference type="EC" id="2.7.13.3"/>
    </reaction>
</comment>
<evidence type="ECO:0000259" key="10">
    <source>
        <dbReference type="PROSITE" id="PS50109"/>
    </source>
</evidence>
<name>A0A1G2RWQ5_9BACT</name>
<accession>A0A1G2RWQ5</accession>
<protein>
    <recommendedName>
        <fullName evidence="2">histidine kinase</fullName>
        <ecNumber evidence="2">2.7.13.3</ecNumber>
    </recommendedName>
</protein>
<evidence type="ECO:0000256" key="8">
    <source>
        <dbReference type="SAM" id="Coils"/>
    </source>
</evidence>
<dbReference type="PANTHER" id="PTHR43711">
    <property type="entry name" value="TWO-COMPONENT HISTIDINE KINASE"/>
    <property type="match status" value="1"/>
</dbReference>
<evidence type="ECO:0000256" key="1">
    <source>
        <dbReference type="ARBA" id="ARBA00000085"/>
    </source>
</evidence>
<dbReference type="InterPro" id="IPR031621">
    <property type="entry name" value="HisKA_7TM"/>
</dbReference>
<keyword evidence="9" id="KW-1133">Transmembrane helix</keyword>
<dbReference type="SMART" id="SM00388">
    <property type="entry name" value="HisKA"/>
    <property type="match status" value="1"/>
</dbReference>
<dbReference type="FunFam" id="1.10.287.130:FF:000001">
    <property type="entry name" value="Two-component sensor histidine kinase"/>
    <property type="match status" value="1"/>
</dbReference>
<feature type="domain" description="Histidine kinase" evidence="10">
    <location>
        <begin position="312"/>
        <end position="531"/>
    </location>
</feature>
<dbReference type="InterPro" id="IPR003594">
    <property type="entry name" value="HATPase_dom"/>
</dbReference>
<dbReference type="SMART" id="SM00387">
    <property type="entry name" value="HATPase_c"/>
    <property type="match status" value="1"/>
</dbReference>
<evidence type="ECO:0000256" key="9">
    <source>
        <dbReference type="SAM" id="Phobius"/>
    </source>
</evidence>
<dbReference type="Gene3D" id="3.30.565.10">
    <property type="entry name" value="Histidine kinase-like ATPase, C-terminal domain"/>
    <property type="match status" value="1"/>
</dbReference>
<dbReference type="InterPro" id="IPR036890">
    <property type="entry name" value="HATPase_C_sf"/>
</dbReference>
<gene>
    <name evidence="11" type="ORF">A3H01_00555</name>
</gene>
<feature type="transmembrane region" description="Helical" evidence="9">
    <location>
        <begin position="198"/>
        <end position="218"/>
    </location>
</feature>
<comment type="caution">
    <text evidence="11">The sequence shown here is derived from an EMBL/GenBank/DDBJ whole genome shotgun (WGS) entry which is preliminary data.</text>
</comment>
<feature type="coiled-coil region" evidence="8">
    <location>
        <begin position="278"/>
        <end position="305"/>
    </location>
</feature>
<evidence type="ECO:0000313" key="11">
    <source>
        <dbReference type="EMBL" id="OHA77265.1"/>
    </source>
</evidence>
<dbReference type="AlphaFoldDB" id="A0A1G2RWQ5"/>
<evidence type="ECO:0000313" key="12">
    <source>
        <dbReference type="Proteomes" id="UP000177853"/>
    </source>
</evidence>
<dbReference type="Proteomes" id="UP000177853">
    <property type="component" value="Unassembled WGS sequence"/>
</dbReference>
<keyword evidence="5" id="KW-0418">Kinase</keyword>
<dbReference type="Pfam" id="PF16927">
    <property type="entry name" value="HisKA_7TM"/>
    <property type="match status" value="1"/>
</dbReference>
<feature type="transmembrane region" description="Helical" evidence="9">
    <location>
        <begin position="95"/>
        <end position="117"/>
    </location>
</feature>
<keyword evidence="7 9" id="KW-0472">Membrane</keyword>
<dbReference type="FunFam" id="3.30.565.10:FF:000006">
    <property type="entry name" value="Sensor histidine kinase WalK"/>
    <property type="match status" value="1"/>
</dbReference>
<feature type="transmembrane region" description="Helical" evidence="9">
    <location>
        <begin position="63"/>
        <end position="83"/>
    </location>
</feature>
<evidence type="ECO:0000256" key="5">
    <source>
        <dbReference type="ARBA" id="ARBA00022777"/>
    </source>
</evidence>
<dbReference type="InterPro" id="IPR050736">
    <property type="entry name" value="Sensor_HK_Regulatory"/>
</dbReference>
<dbReference type="InterPro" id="IPR036097">
    <property type="entry name" value="HisK_dim/P_sf"/>
</dbReference>
<proteinExistence type="predicted"/>
<feature type="transmembrane region" description="Helical" evidence="9">
    <location>
        <begin position="137"/>
        <end position="157"/>
    </location>
</feature>
<dbReference type="PANTHER" id="PTHR43711:SF31">
    <property type="entry name" value="HISTIDINE KINASE"/>
    <property type="match status" value="1"/>
</dbReference>
<keyword evidence="6" id="KW-0902">Two-component regulatory system</keyword>
<evidence type="ECO:0000256" key="4">
    <source>
        <dbReference type="ARBA" id="ARBA00022679"/>
    </source>
</evidence>
<keyword evidence="4" id="KW-0808">Transferase</keyword>
<dbReference type="Pfam" id="PF02518">
    <property type="entry name" value="HATPase_c"/>
    <property type="match status" value="1"/>
</dbReference>
<dbReference type="SUPFAM" id="SSF47384">
    <property type="entry name" value="Homodimeric domain of signal transducing histidine kinase"/>
    <property type="match status" value="1"/>
</dbReference>
<feature type="transmembrane region" description="Helical" evidence="9">
    <location>
        <begin position="230"/>
        <end position="248"/>
    </location>
</feature>
<keyword evidence="9" id="KW-0812">Transmembrane</keyword>
<feature type="transmembrane region" description="Helical" evidence="9">
    <location>
        <begin position="6"/>
        <end position="24"/>
    </location>
</feature>
<dbReference type="GO" id="GO:0000155">
    <property type="term" value="F:phosphorelay sensor kinase activity"/>
    <property type="evidence" value="ECO:0007669"/>
    <property type="project" value="InterPro"/>
</dbReference>
<dbReference type="CDD" id="cd00082">
    <property type="entry name" value="HisKA"/>
    <property type="match status" value="1"/>
</dbReference>
<feature type="transmembrane region" description="Helical" evidence="9">
    <location>
        <begin position="33"/>
        <end position="51"/>
    </location>
</feature>
<dbReference type="EMBL" id="MHUM01000003">
    <property type="protein sequence ID" value="OHA77265.1"/>
    <property type="molecule type" value="Genomic_DNA"/>
</dbReference>
<organism evidence="11 12">
    <name type="scientific">Candidatus Wildermuthbacteria bacterium RIFCSPLOWO2_12_FULL_40_9</name>
    <dbReference type="NCBI Taxonomy" id="1802467"/>
    <lineage>
        <taxon>Bacteria</taxon>
        <taxon>Candidatus Wildermuthiibacteriota</taxon>
    </lineage>
</organism>
<sequence>MTIELAYTIIPIFAILFLGILVLFHDRKSITNAFFFLICISTVLWSISNYLSLTVSPNQSLFWIRMVIFFAAPHAVLFLLFIYNFPHRNLIIKRIWFIVSLFTLGFTMMLTASPFIFSRTEIKNGSVIPIPGPLMPFFALVILLSLISALTVLVFKYRHALNIEKRQWGIMLLGTSLSYILIIITNFLLVILFSNTEFIILGPIFMLPTFIGMSYAALRYHLFNFKAIAVEIFTFIILSISLFEAFIARSTTEIALRIALFVLFFVFGIMLIRGVLREVEQREKLAELNRQLETAYIELDNLSKAKSEFISIASHQLRTPLTAIKGYISMIIEGSYGKFSDKAKKPLENVYKSNERLVNLVNDLLSISRIESGKMKFEPEPASIEEIIEDVIFDLRINAEKKNLYLNFEKPAMPLPNIQLDKTKTRDIILNLVDNAIKYTNDGGIAIKLKIQNSNLKIEIKDTGEGMEKYEIEKIFESFSRGTVGIKAFTEGAGLGLYIARKYAEMHGGRVWAESEGKGKGSTFIVEVPAR</sequence>
<dbReference type="PROSITE" id="PS50109">
    <property type="entry name" value="HIS_KIN"/>
    <property type="match status" value="1"/>
</dbReference>
<dbReference type="EC" id="2.7.13.3" evidence="2"/>
<dbReference type="Pfam" id="PF00512">
    <property type="entry name" value="HisKA"/>
    <property type="match status" value="1"/>
</dbReference>
<dbReference type="PRINTS" id="PR00344">
    <property type="entry name" value="BCTRLSENSOR"/>
</dbReference>
<evidence type="ECO:0000256" key="7">
    <source>
        <dbReference type="ARBA" id="ARBA00023136"/>
    </source>
</evidence>
<keyword evidence="8" id="KW-0175">Coiled coil</keyword>
<evidence type="ECO:0000256" key="6">
    <source>
        <dbReference type="ARBA" id="ARBA00023012"/>
    </source>
</evidence>